<accession>A0A8H4LN54</accession>
<gene>
    <name evidence="1" type="ORF">FALBO_650</name>
</gene>
<evidence type="ECO:0000313" key="1">
    <source>
        <dbReference type="EMBL" id="KAF4472462.1"/>
    </source>
</evidence>
<dbReference type="AlphaFoldDB" id="A0A8H4LN54"/>
<sequence>MAERPPCAFTSLEAFDSPTVLNVKLAGSWSQGACTFRDGPIVVDILEPSQIHRQTLDVRKRSLTSRFDAREGTVQRRWCRDLIRSSRDDGATGGLRNPAGCRRLKRALWLMEISPARYQSQLGLATLRHVMAGRRSAMALPRLP</sequence>
<reference evidence="1 2" key="1">
    <citation type="submission" date="2020-01" db="EMBL/GenBank/DDBJ databases">
        <title>Identification and distribution of gene clusters putatively required for synthesis of sphingolipid metabolism inhibitors in phylogenetically diverse species of the filamentous fungus Fusarium.</title>
        <authorList>
            <person name="Kim H.-S."/>
            <person name="Busman M."/>
            <person name="Brown D.W."/>
            <person name="Divon H."/>
            <person name="Uhlig S."/>
            <person name="Proctor R.H."/>
        </authorList>
    </citation>
    <scope>NUCLEOTIDE SEQUENCE [LARGE SCALE GENOMIC DNA]</scope>
    <source>
        <strain evidence="1 2">NRRL 20459</strain>
    </source>
</reference>
<dbReference type="EMBL" id="JAADYS010000072">
    <property type="protein sequence ID" value="KAF4472462.1"/>
    <property type="molecule type" value="Genomic_DNA"/>
</dbReference>
<dbReference type="Proteomes" id="UP000554235">
    <property type="component" value="Unassembled WGS sequence"/>
</dbReference>
<comment type="caution">
    <text evidence="1">The sequence shown here is derived from an EMBL/GenBank/DDBJ whole genome shotgun (WGS) entry which is preliminary data.</text>
</comment>
<proteinExistence type="predicted"/>
<name>A0A8H4LN54_9HYPO</name>
<organism evidence="1 2">
    <name type="scientific">Fusarium albosuccineum</name>
    <dbReference type="NCBI Taxonomy" id="1237068"/>
    <lineage>
        <taxon>Eukaryota</taxon>
        <taxon>Fungi</taxon>
        <taxon>Dikarya</taxon>
        <taxon>Ascomycota</taxon>
        <taxon>Pezizomycotina</taxon>
        <taxon>Sordariomycetes</taxon>
        <taxon>Hypocreomycetidae</taxon>
        <taxon>Hypocreales</taxon>
        <taxon>Nectriaceae</taxon>
        <taxon>Fusarium</taxon>
        <taxon>Fusarium decemcellulare species complex</taxon>
    </lineage>
</organism>
<evidence type="ECO:0000313" key="2">
    <source>
        <dbReference type="Proteomes" id="UP000554235"/>
    </source>
</evidence>
<protein>
    <submittedName>
        <fullName evidence="1">Uncharacterized protein</fullName>
    </submittedName>
</protein>
<keyword evidence="2" id="KW-1185">Reference proteome</keyword>